<dbReference type="InterPro" id="IPR006626">
    <property type="entry name" value="PbH1"/>
</dbReference>
<dbReference type="InterPro" id="IPR024535">
    <property type="entry name" value="RHGA/B-epi-like_pectate_lyase"/>
</dbReference>
<dbReference type="InterPro" id="IPR012334">
    <property type="entry name" value="Pectin_lyas_fold"/>
</dbReference>
<dbReference type="Proteomes" id="UP000639396">
    <property type="component" value="Unassembled WGS sequence"/>
</dbReference>
<dbReference type="Pfam" id="PF12708">
    <property type="entry name" value="Pect-lyase_RHGA_epim"/>
    <property type="match status" value="1"/>
</dbReference>
<feature type="domain" description="Rhamnogalacturonase A/B/Epimerase-like pectate lyase" evidence="1">
    <location>
        <begin position="132"/>
        <end position="223"/>
    </location>
</feature>
<reference evidence="2" key="1">
    <citation type="submission" date="2020-09" db="EMBL/GenBank/DDBJ databases">
        <title>A novel bacterium of genus Paenibacillus, isolated from South China Sea.</title>
        <authorList>
            <person name="Huang H."/>
            <person name="Mo K."/>
            <person name="Hu Y."/>
        </authorList>
    </citation>
    <scope>NUCLEOTIDE SEQUENCE</scope>
    <source>
        <strain evidence="2">IB182363</strain>
    </source>
</reference>
<dbReference type="SUPFAM" id="SSF51126">
    <property type="entry name" value="Pectin lyase-like"/>
    <property type="match status" value="2"/>
</dbReference>
<dbReference type="RefSeq" id="WP_190928137.1">
    <property type="nucleotide sequence ID" value="NZ_JACXJA010000015.1"/>
</dbReference>
<protein>
    <submittedName>
        <fullName evidence="2">Right-handed parallel beta-helix repeat-containing protein</fullName>
    </submittedName>
</protein>
<dbReference type="SMART" id="SM00710">
    <property type="entry name" value="PbH1"/>
    <property type="match status" value="8"/>
</dbReference>
<sequence>MKEHTTDTQLSRRKLLGAAGAAVLTGMVLGTAGYARQGSVTESVYGEPQEEPGCCIKTVMFYLDNPSELQDDCVVTTSGFYADGDGGSAMYAVLPVLGSETWISTPYGFELNGNGEIRAGVRKLRYLSDGAANVKAFGAKGDPAGNDTIPIQAAIDASDVGATVLFPSGTYVVTSLTVVQSTRFNSMGGATIRFQDGLAQRTLMFRMAANGIDVSFENLVFDGNKDNHTQPNGVNRYYYRILYWAFSDNPYVSGKSSLTVHGCKFLNTPSHAIYLRAYDDADKADMNHALLYSIEDNHFEKGYESAPGDVDTSMISLNNNCHGIIADNTFVKNEAVLRHGLGAIVISTGDTAVEVFSSVVIRNNLFHNYGRQNADAGIGPIGVVEFYASCDKLIIDGNRFFDSYYTPIKGKTNSRSCVITNNIIEGALINANSEVKQFGINIGRGSYFGIYDKYIISHNIIKNTFGNGITIVGSSSTVAPAPVGWIKDVVIVGNIVEAIAEPGTESYGVHVRHYENATISNNTLKNNVRSIYCSNCKIGTIISNNELHNATKGFVIFQGYTAGEGGYTDYDADLVVTGNLMRTTLTIGNTGFWCQYYEKVNTISSTGNVARVAGAIPADYFIRTGSSVTGSVSAHHNVLQGNVTSFFLIGSGTLNQTQNLHNGTIVP</sequence>
<gene>
    <name evidence="2" type="ORF">IDH45_12795</name>
</gene>
<dbReference type="Gene3D" id="2.160.20.10">
    <property type="entry name" value="Single-stranded right-handed beta-helix, Pectin lyase-like"/>
    <property type="match status" value="2"/>
</dbReference>
<keyword evidence="3" id="KW-1185">Reference proteome</keyword>
<dbReference type="InterPro" id="IPR011050">
    <property type="entry name" value="Pectin_lyase_fold/virulence"/>
</dbReference>
<proteinExistence type="predicted"/>
<organism evidence="2 3">
    <name type="scientific">Paenibacillus oceani</name>
    <dbReference type="NCBI Taxonomy" id="2772510"/>
    <lineage>
        <taxon>Bacteria</taxon>
        <taxon>Bacillati</taxon>
        <taxon>Bacillota</taxon>
        <taxon>Bacilli</taxon>
        <taxon>Bacillales</taxon>
        <taxon>Paenibacillaceae</taxon>
        <taxon>Paenibacillus</taxon>
    </lineage>
</organism>
<dbReference type="AlphaFoldDB" id="A0A927H079"/>
<evidence type="ECO:0000313" key="2">
    <source>
        <dbReference type="EMBL" id="MBD2862862.1"/>
    </source>
</evidence>
<dbReference type="InterPro" id="IPR006311">
    <property type="entry name" value="TAT_signal"/>
</dbReference>
<name>A0A927H079_9BACL</name>
<comment type="caution">
    <text evidence="2">The sequence shown here is derived from an EMBL/GenBank/DDBJ whole genome shotgun (WGS) entry which is preliminary data.</text>
</comment>
<evidence type="ECO:0000259" key="1">
    <source>
        <dbReference type="Pfam" id="PF12708"/>
    </source>
</evidence>
<dbReference type="PROSITE" id="PS51318">
    <property type="entry name" value="TAT"/>
    <property type="match status" value="1"/>
</dbReference>
<evidence type="ECO:0000313" key="3">
    <source>
        <dbReference type="Proteomes" id="UP000639396"/>
    </source>
</evidence>
<accession>A0A927H079</accession>
<dbReference type="EMBL" id="JACXJA010000015">
    <property type="protein sequence ID" value="MBD2862862.1"/>
    <property type="molecule type" value="Genomic_DNA"/>
</dbReference>